<accession>A0A7G7MIP2</accession>
<evidence type="ECO:0000313" key="7">
    <source>
        <dbReference type="Proteomes" id="UP000515728"/>
    </source>
</evidence>
<dbReference type="SUPFAM" id="SSF51197">
    <property type="entry name" value="Clavaminate synthase-like"/>
    <property type="match status" value="1"/>
</dbReference>
<comment type="cofactor">
    <cofactor evidence="1">
        <name>Fe(2+)</name>
        <dbReference type="ChEBI" id="CHEBI:29033"/>
    </cofactor>
</comment>
<dbReference type="Pfam" id="PF08007">
    <property type="entry name" value="JmjC_2"/>
    <property type="match status" value="1"/>
</dbReference>
<dbReference type="EMBL" id="CP060131">
    <property type="protein sequence ID" value="QNG52653.1"/>
    <property type="molecule type" value="Genomic_DNA"/>
</dbReference>
<dbReference type="KEGG" id="ppel:H6H00_00790"/>
<evidence type="ECO:0000259" key="5">
    <source>
        <dbReference type="PROSITE" id="PS51184"/>
    </source>
</evidence>
<sequence>MPARARPASPTAARTAAPTPAPRARPTPARAPAPPASPTAGPTAAPTPAPRARPTPARAPAPPASPTAARTAAPTAVREIDPALDAGRPATGRPASALLRATGLDPAAFADAHWGRTPLLTRGADAESFRDLLDLDGVDELLSVRGLRTPFLRLARNGSVVGSSSFTGPAGVGAEIGDQVRDDRVAALFGDGTTVVLQALHRLWPPVIDFATRLGAELGHPVQANAYVTPASSRGFSAHYDVHDVFVLQLAGRKHWTVHAPVHADPLRDQPWNGRADAVAARARDDEPVIDTVLEPGDAMYLPRGWLHAATALGEVSAHLTVGVHVVTRFALVEALTALVTGDPALRASLPLGLDVADPDALAPHVDAVRDALVAALGRVPATDVARRVRTRVWEGNRPEPVRPVAGAAFADGLAPGDAVRLRAGLGHRVAERGGKVVLELADREITLPAATTAALRSVLDGDTHAVGSLPGMDDADQIVLVRRLLREGVLVPATPA</sequence>
<evidence type="ECO:0000256" key="3">
    <source>
        <dbReference type="ARBA" id="ARBA00023004"/>
    </source>
</evidence>
<keyword evidence="3" id="KW-0408">Iron</keyword>
<dbReference type="AlphaFoldDB" id="A0A7G7MIP2"/>
<dbReference type="SMART" id="SM00558">
    <property type="entry name" value="JmjC"/>
    <property type="match status" value="1"/>
</dbReference>
<feature type="region of interest" description="Disordered" evidence="4">
    <location>
        <begin position="1"/>
        <end position="75"/>
    </location>
</feature>
<dbReference type="PROSITE" id="PS51184">
    <property type="entry name" value="JMJC"/>
    <property type="match status" value="1"/>
</dbReference>
<evidence type="ECO:0000313" key="6">
    <source>
        <dbReference type="EMBL" id="QNG52653.1"/>
    </source>
</evidence>
<dbReference type="PANTHER" id="PTHR13096:SF8">
    <property type="entry name" value="RIBOSOMAL OXYGENASE 1"/>
    <property type="match status" value="1"/>
</dbReference>
<protein>
    <submittedName>
        <fullName evidence="6">Cupin-like domain-containing protein</fullName>
    </submittedName>
</protein>
<evidence type="ECO:0000256" key="2">
    <source>
        <dbReference type="ARBA" id="ARBA00022723"/>
    </source>
</evidence>
<organism evidence="6 7">
    <name type="scientific">Pseudonocardia petroleophila</name>
    <dbReference type="NCBI Taxonomy" id="37331"/>
    <lineage>
        <taxon>Bacteria</taxon>
        <taxon>Bacillati</taxon>
        <taxon>Actinomycetota</taxon>
        <taxon>Actinomycetes</taxon>
        <taxon>Pseudonocardiales</taxon>
        <taxon>Pseudonocardiaceae</taxon>
        <taxon>Pseudonocardia</taxon>
    </lineage>
</organism>
<feature type="compositionally biased region" description="Pro residues" evidence="4">
    <location>
        <begin position="19"/>
        <end position="37"/>
    </location>
</feature>
<gene>
    <name evidence="6" type="ORF">H6H00_00790</name>
</gene>
<feature type="compositionally biased region" description="Low complexity" evidence="4">
    <location>
        <begin position="66"/>
        <end position="75"/>
    </location>
</feature>
<name>A0A7G7MIP2_9PSEU</name>
<dbReference type="InterPro" id="IPR003347">
    <property type="entry name" value="JmjC_dom"/>
</dbReference>
<proteinExistence type="predicted"/>
<feature type="domain" description="JmjC" evidence="5">
    <location>
        <begin position="192"/>
        <end position="343"/>
    </location>
</feature>
<keyword evidence="2" id="KW-0479">Metal-binding</keyword>
<dbReference type="Proteomes" id="UP000515728">
    <property type="component" value="Chromosome"/>
</dbReference>
<keyword evidence="7" id="KW-1185">Reference proteome</keyword>
<feature type="compositionally biased region" description="Pro residues" evidence="4">
    <location>
        <begin position="45"/>
        <end position="65"/>
    </location>
</feature>
<evidence type="ECO:0000256" key="4">
    <source>
        <dbReference type="SAM" id="MobiDB-lite"/>
    </source>
</evidence>
<dbReference type="PANTHER" id="PTHR13096">
    <property type="entry name" value="MINA53 MYC INDUCED NUCLEAR ANTIGEN"/>
    <property type="match status" value="1"/>
</dbReference>
<feature type="compositionally biased region" description="Low complexity" evidence="4">
    <location>
        <begin position="1"/>
        <end position="18"/>
    </location>
</feature>
<reference evidence="6 7" key="1">
    <citation type="submission" date="2020-08" db="EMBL/GenBank/DDBJ databases">
        <authorList>
            <person name="Mo P."/>
        </authorList>
    </citation>
    <scope>NUCLEOTIDE SEQUENCE [LARGE SCALE GENOMIC DNA]</scope>
    <source>
        <strain evidence="6 7">CGMCC 4.1532</strain>
    </source>
</reference>
<dbReference type="GO" id="GO:0046872">
    <property type="term" value="F:metal ion binding"/>
    <property type="evidence" value="ECO:0007669"/>
    <property type="project" value="UniProtKB-KW"/>
</dbReference>
<dbReference type="InterPro" id="IPR039994">
    <property type="entry name" value="NO66-like"/>
</dbReference>
<evidence type="ECO:0000256" key="1">
    <source>
        <dbReference type="ARBA" id="ARBA00001954"/>
    </source>
</evidence>
<dbReference type="Gene3D" id="2.60.120.650">
    <property type="entry name" value="Cupin"/>
    <property type="match status" value="1"/>
</dbReference>